<reference evidence="2 3" key="1">
    <citation type="submission" date="2022-12" db="EMBL/GenBank/DDBJ databases">
        <title>Coexistence and Characterization of a Novel Tigecycline Resistance gene tet(X) variant and blaNDM-1 in a Pseudomonas caeni Isolate of Chicken Origin.</title>
        <authorList>
            <person name="Lu X."/>
            <person name="Zhang L."/>
            <person name="Li R."/>
            <person name="Wang Z."/>
        </authorList>
    </citation>
    <scope>NUCLEOTIDE SEQUENCE [LARGE SCALE GENOMIC DNA]</scope>
    <source>
        <strain evidence="2 3">CE14</strain>
    </source>
</reference>
<gene>
    <name evidence="2" type="ORF">O6P33_07485</name>
</gene>
<dbReference type="EMBL" id="CP114976">
    <property type="protein sequence ID" value="WBE24225.1"/>
    <property type="molecule type" value="Genomic_DNA"/>
</dbReference>
<dbReference type="Proteomes" id="UP001212189">
    <property type="component" value="Chromosome"/>
</dbReference>
<sequence length="201" mass="22778">MRQLLLVVLAVMLASCMKVSDLTAEAEYHLRDIGLLNYTELKRANTWRLQDDSYIYISQGHFVPLGHPSAQPNIVAQESFNAFIEYFPRLSRSPTPLGYEEALSAARTAGADYLLYTRFAQGNDRIGNWDEFKSRKDTGARIGVDRGSIHLMLVEVGTGQLIDTANIRNRGGFLRFYNTKPEDMIRPAMRDYARRLLGLNS</sequence>
<feature type="signal peptide" evidence="1">
    <location>
        <begin position="1"/>
        <end position="20"/>
    </location>
</feature>
<dbReference type="RefSeq" id="WP_269817167.1">
    <property type="nucleotide sequence ID" value="NZ_CP114976.1"/>
</dbReference>
<accession>A0AAE9VLF9</accession>
<dbReference type="AlphaFoldDB" id="A0AAE9VLF9"/>
<name>A0AAE9VLF9_9GAMM</name>
<organism evidence="2 3">
    <name type="scientific">Denitrificimonas caeni</name>
    <dbReference type="NCBI Taxonomy" id="521720"/>
    <lineage>
        <taxon>Bacteria</taxon>
        <taxon>Pseudomonadati</taxon>
        <taxon>Pseudomonadota</taxon>
        <taxon>Gammaproteobacteria</taxon>
        <taxon>Pseudomonadales</taxon>
        <taxon>Pseudomonadaceae</taxon>
        <taxon>Denitrificimonas</taxon>
    </lineage>
</organism>
<dbReference type="PROSITE" id="PS51257">
    <property type="entry name" value="PROKAR_LIPOPROTEIN"/>
    <property type="match status" value="1"/>
</dbReference>
<keyword evidence="3" id="KW-1185">Reference proteome</keyword>
<protein>
    <submittedName>
        <fullName evidence="2">DUF4823 domain-containing protein</fullName>
    </submittedName>
</protein>
<proteinExistence type="predicted"/>
<evidence type="ECO:0000313" key="2">
    <source>
        <dbReference type="EMBL" id="WBE24225.1"/>
    </source>
</evidence>
<evidence type="ECO:0000313" key="3">
    <source>
        <dbReference type="Proteomes" id="UP001212189"/>
    </source>
</evidence>
<dbReference type="Pfam" id="PF16105">
    <property type="entry name" value="DUF4823"/>
    <property type="match status" value="1"/>
</dbReference>
<dbReference type="InterPro" id="IPR032248">
    <property type="entry name" value="DUF4823"/>
</dbReference>
<keyword evidence="1" id="KW-0732">Signal</keyword>
<evidence type="ECO:0000256" key="1">
    <source>
        <dbReference type="SAM" id="SignalP"/>
    </source>
</evidence>
<dbReference type="KEGG" id="dce:O6P33_07485"/>
<feature type="chain" id="PRO_5042092969" evidence="1">
    <location>
        <begin position="21"/>
        <end position="201"/>
    </location>
</feature>